<feature type="region of interest" description="Disordered" evidence="1">
    <location>
        <begin position="186"/>
        <end position="246"/>
    </location>
</feature>
<name>A0A1E1J1N5_LEIGU</name>
<dbReference type="EMBL" id="CALQ01001319">
    <property type="protein sequence ID" value="CCM17498.1"/>
    <property type="molecule type" value="Genomic_DNA"/>
</dbReference>
<feature type="compositionally biased region" description="Polar residues" evidence="1">
    <location>
        <begin position="216"/>
        <end position="225"/>
    </location>
</feature>
<dbReference type="AlphaFoldDB" id="A0A1E1J1N5"/>
<organism evidence="2">
    <name type="scientific">Leishmania guyanensis</name>
    <dbReference type="NCBI Taxonomy" id="5670"/>
    <lineage>
        <taxon>Eukaryota</taxon>
        <taxon>Discoba</taxon>
        <taxon>Euglenozoa</taxon>
        <taxon>Kinetoplastea</taxon>
        <taxon>Metakinetoplastina</taxon>
        <taxon>Trypanosomatida</taxon>
        <taxon>Trypanosomatidae</taxon>
        <taxon>Leishmaniinae</taxon>
        <taxon>Leishmania</taxon>
        <taxon>Leishmania guyanensis species complex</taxon>
    </lineage>
</organism>
<accession>A0A1E1J1N5</accession>
<sequence length="700" mass="73810">MPTHVPHQVVESRLLQAARLPEALYGVVGLVWFSLVNRARDPPAGEVAAAIYSAGLEGSSLTPPSLTAPWTGPTTRYTHGAPDISEETSAVFLRHTMAEKVVFAADLDEWANMALSGFVDNSDTALSKPPTGMTPAALPAASLTASSAPNSPSSVSCVSQSVPAVELSPLILRVLLWWAGRPQLPSRRSGQVAKAPRQSTNSSRINCRGVGGEPTSELSADSSDNLHPLSSEGGSSGNLPSQGQEDAIGPQQLRLRIADIFALLCHRDGGVVVSDALLYGRCHDASEFAAQRCHLVFSDFSDACWRVATTLAPTSFTPSATAVGLVSIESSASPDSQHSSAGARSDTYDVKQVLCALVDLHTSAAQLSPLRRSPHLTTDTTVESDTVATGVLLRALLRCPPLHKRVMRLFSGDTRTTKPRRCKRGGLATVVTPPPVASAESTQGLDPPLSSTAMWSATGARRQLHIFLPVLTHASPIVSAESWKTLTVLLLPSSATTARSAAHRPLLFAPACPVQRLLATALALPGDDNDSTSVSGSPRPQPVLQPFSHPMARNNALRLLHVLCASTDLPPAVQSLFHQCPALLWRVLRLAAAVCNGIAVAHVALVRRVLADYIMFSAQQPSYDKSGGVDLRSSSSISTQALLRENKDALTCFLASTYAAWGGSGVAPENAGGDLVVGAAPVTSERGYDEKHLITVLHAL</sequence>
<feature type="region of interest" description="Disordered" evidence="1">
    <location>
        <begin position="528"/>
        <end position="547"/>
    </location>
</feature>
<proteinExistence type="predicted"/>
<reference evidence="2" key="1">
    <citation type="submission" date="2012-08" db="EMBL/GenBank/DDBJ databases">
        <title>Comparative genomics of metastatic and non-metastatic Leishmania guyanensis provides insights into polygenic factors involved in Leishmania RNA virus infection.</title>
        <authorList>
            <person name="Smith D."/>
            <person name="Hertz-Fowler C."/>
            <person name="Martin R."/>
            <person name="Dickens N."/>
            <person name="Fasel N."/>
            <person name="Falquet L."/>
            <person name="Beverley S."/>
            <person name="Zangger H."/>
            <person name="Calderon-Copete S."/>
            <person name="Mottram J."/>
            <person name="Xenarios I."/>
        </authorList>
    </citation>
    <scope>NUCLEOTIDE SEQUENCE</scope>
    <source>
        <strain evidence="2">MHOM/BR/75/M4147/SSU:IR2SAT-LUC</strain>
    </source>
</reference>
<evidence type="ECO:0000256" key="1">
    <source>
        <dbReference type="SAM" id="MobiDB-lite"/>
    </source>
</evidence>
<evidence type="ECO:0000313" key="2">
    <source>
        <dbReference type="EMBL" id="CCM17498.1"/>
    </source>
</evidence>
<protein>
    <submittedName>
        <fullName evidence="2">Uncharacterized protein</fullName>
    </submittedName>
</protein>
<gene>
    <name evidence="2" type="primary">LgM4147LRVhigh.30.01650.00710</name>
    <name evidence="2" type="ORF">BN36_3049960</name>
</gene>